<evidence type="ECO:0000256" key="2">
    <source>
        <dbReference type="SAM" id="Phobius"/>
    </source>
</evidence>
<reference evidence="3" key="1">
    <citation type="submission" date="2021-06" db="EMBL/GenBank/DDBJ databases">
        <title>Comparative genomics, transcriptomics and evolutionary studies reveal genomic signatures of adaptation to plant cell wall in hemibiotrophic fungi.</title>
        <authorList>
            <consortium name="DOE Joint Genome Institute"/>
            <person name="Baroncelli R."/>
            <person name="Diaz J.F."/>
            <person name="Benocci T."/>
            <person name="Peng M."/>
            <person name="Battaglia E."/>
            <person name="Haridas S."/>
            <person name="Andreopoulos W."/>
            <person name="Labutti K."/>
            <person name="Pangilinan J."/>
            <person name="Floch G.L."/>
            <person name="Makela M.R."/>
            <person name="Henrissat B."/>
            <person name="Grigoriev I.V."/>
            <person name="Crouch J.A."/>
            <person name="De Vries R.P."/>
            <person name="Sukno S.A."/>
            <person name="Thon M.R."/>
        </authorList>
    </citation>
    <scope>NUCLEOTIDE SEQUENCE</scope>
    <source>
        <strain evidence="3">CBS 125086</strain>
    </source>
</reference>
<organism evidence="3 4">
    <name type="scientific">Colletotrichum navitas</name>
    <dbReference type="NCBI Taxonomy" id="681940"/>
    <lineage>
        <taxon>Eukaryota</taxon>
        <taxon>Fungi</taxon>
        <taxon>Dikarya</taxon>
        <taxon>Ascomycota</taxon>
        <taxon>Pezizomycotina</taxon>
        <taxon>Sordariomycetes</taxon>
        <taxon>Hypocreomycetidae</taxon>
        <taxon>Glomerellales</taxon>
        <taxon>Glomerellaceae</taxon>
        <taxon>Colletotrichum</taxon>
        <taxon>Colletotrichum graminicola species complex</taxon>
    </lineage>
</organism>
<evidence type="ECO:0000256" key="1">
    <source>
        <dbReference type="SAM" id="MobiDB-lite"/>
    </source>
</evidence>
<protein>
    <submittedName>
        <fullName evidence="3">Uncharacterized protein</fullName>
    </submittedName>
</protein>
<gene>
    <name evidence="3" type="ORF">LY79DRAFT_705770</name>
</gene>
<keyword evidence="2" id="KW-0472">Membrane</keyword>
<accession>A0AAD8PSU0</accession>
<feature type="transmembrane region" description="Helical" evidence="2">
    <location>
        <begin position="95"/>
        <end position="120"/>
    </location>
</feature>
<dbReference type="AlphaFoldDB" id="A0AAD8PSU0"/>
<keyword evidence="2" id="KW-1133">Transmembrane helix</keyword>
<keyword evidence="2" id="KW-0812">Transmembrane</keyword>
<dbReference type="RefSeq" id="XP_060411019.1">
    <property type="nucleotide sequence ID" value="XM_060565012.1"/>
</dbReference>
<comment type="caution">
    <text evidence="3">The sequence shown here is derived from an EMBL/GenBank/DDBJ whole genome shotgun (WGS) entry which is preliminary data.</text>
</comment>
<dbReference type="Proteomes" id="UP001230504">
    <property type="component" value="Unassembled WGS sequence"/>
</dbReference>
<dbReference type="GeneID" id="85449252"/>
<sequence length="138" mass="13866">MNLGRENPDDLIWALSRPNLTTCAVPTDIPTAVGGRDGGGATVTAPTSGFDAPDLSALMTRKLTSVTRTPTRPVSIPTASPSGSGNTSSGLSKGAIAGIAVGCGMAFVLALGGFFFLYVADGSIVADDNSNIAYRAAC</sequence>
<proteinExistence type="predicted"/>
<evidence type="ECO:0000313" key="3">
    <source>
        <dbReference type="EMBL" id="KAK1579941.1"/>
    </source>
</evidence>
<keyword evidence="4" id="KW-1185">Reference proteome</keyword>
<feature type="region of interest" description="Disordered" evidence="1">
    <location>
        <begin position="65"/>
        <end position="88"/>
    </location>
</feature>
<dbReference type="EMBL" id="JAHLJV010000060">
    <property type="protein sequence ID" value="KAK1579941.1"/>
    <property type="molecule type" value="Genomic_DNA"/>
</dbReference>
<name>A0AAD8PSU0_9PEZI</name>
<evidence type="ECO:0000313" key="4">
    <source>
        <dbReference type="Proteomes" id="UP001230504"/>
    </source>
</evidence>